<protein>
    <recommendedName>
        <fullName evidence="4">Subtilisin inhibitor-like</fullName>
    </recommendedName>
</protein>
<feature type="region of interest" description="Disordered" evidence="1">
    <location>
        <begin position="12"/>
        <end position="63"/>
    </location>
</feature>
<comment type="caution">
    <text evidence="2">The sequence shown here is derived from an EMBL/GenBank/DDBJ whole genome shotgun (WGS) entry which is preliminary data.</text>
</comment>
<keyword evidence="3" id="KW-1185">Reference proteome</keyword>
<name>A0ABT1NKQ6_9MICC</name>
<organism evidence="2 3">
    <name type="scientific">Arthrobacter jinronghuae</name>
    <dbReference type="NCBI Taxonomy" id="2964609"/>
    <lineage>
        <taxon>Bacteria</taxon>
        <taxon>Bacillati</taxon>
        <taxon>Actinomycetota</taxon>
        <taxon>Actinomycetes</taxon>
        <taxon>Micrococcales</taxon>
        <taxon>Micrococcaceae</taxon>
        <taxon>Arthrobacter</taxon>
    </lineage>
</organism>
<dbReference type="RefSeq" id="WP_260553838.1">
    <property type="nucleotide sequence ID" value="NZ_CP104263.1"/>
</dbReference>
<dbReference type="Proteomes" id="UP001206924">
    <property type="component" value="Unassembled WGS sequence"/>
</dbReference>
<dbReference type="SUPFAM" id="SSF55399">
    <property type="entry name" value="Subtilisin inhibitor"/>
    <property type="match status" value="1"/>
</dbReference>
<evidence type="ECO:0008006" key="4">
    <source>
        <dbReference type="Google" id="ProtNLM"/>
    </source>
</evidence>
<reference evidence="2 3" key="1">
    <citation type="submission" date="2022-07" db="EMBL/GenBank/DDBJ databases">
        <title>Novel species in genus Arthrobacter.</title>
        <authorList>
            <person name="Liu Y."/>
        </authorList>
    </citation>
    <scope>NUCLEOTIDE SEQUENCE [LARGE SCALE GENOMIC DNA]</scope>
    <source>
        <strain evidence="3">zg-Y859</strain>
    </source>
</reference>
<dbReference type="Gene3D" id="3.30.350.10">
    <property type="entry name" value="Subtilisin inhibitor-like"/>
    <property type="match status" value="1"/>
</dbReference>
<feature type="compositionally biased region" description="Polar residues" evidence="1">
    <location>
        <begin position="26"/>
        <end position="40"/>
    </location>
</feature>
<evidence type="ECO:0000256" key="1">
    <source>
        <dbReference type="SAM" id="MobiDB-lite"/>
    </source>
</evidence>
<dbReference type="EMBL" id="JANFLP010000001">
    <property type="protein sequence ID" value="MCQ1948320.1"/>
    <property type="molecule type" value="Genomic_DNA"/>
</dbReference>
<evidence type="ECO:0000313" key="2">
    <source>
        <dbReference type="EMBL" id="MCQ1948320.1"/>
    </source>
</evidence>
<sequence>MLLCTALLLAACGGGSGRSPESPESTDSPNESTTAPTSPVGSPRPIGSPTPLPGTGGTGGTTAEAPVSLTVEFSADGTTPSSTWTLQCDGAEPREGSTVPDPAGACAVLADQGAAALAEPAAGLMCTQEIRGMQRAHVTGMVNGEAVDTSFSLTDGCQISRWERLTALLGPADGSL</sequence>
<dbReference type="InterPro" id="IPR036819">
    <property type="entry name" value="Subtilisin_inhibitor-like_sf"/>
</dbReference>
<evidence type="ECO:0000313" key="3">
    <source>
        <dbReference type="Proteomes" id="UP001206924"/>
    </source>
</evidence>
<accession>A0ABT1NKQ6</accession>
<proteinExistence type="predicted"/>
<gene>
    <name evidence="2" type="ORF">NNX28_00050</name>
</gene>